<reference evidence="3 5" key="2">
    <citation type="submission" date="2019-03" db="EMBL/GenBank/DDBJ databases">
        <title>Genomic Encyclopedia of Archaeal and Bacterial Type Strains, Phase II (KMG-II): from individual species to whole genera.</title>
        <authorList>
            <person name="Goeker M."/>
        </authorList>
    </citation>
    <scope>NUCLEOTIDE SEQUENCE [LARGE SCALE GENOMIC DNA]</scope>
    <source>
        <strain evidence="3 5">DSM 15235</strain>
    </source>
</reference>
<protein>
    <submittedName>
        <fullName evidence="2">C4-dicarboxylate ABC transporter permease</fullName>
    </submittedName>
</protein>
<evidence type="ECO:0000313" key="5">
    <source>
        <dbReference type="Proteomes" id="UP000295709"/>
    </source>
</evidence>
<keyword evidence="5" id="KW-1185">Reference proteome</keyword>
<dbReference type="OrthoDB" id="1151190at2"/>
<dbReference type="Pfam" id="PF20540">
    <property type="entry name" value="DUF6755"/>
    <property type="match status" value="1"/>
</dbReference>
<keyword evidence="1" id="KW-0472">Membrane</keyword>
<dbReference type="RefSeq" id="WP_042721864.1">
    <property type="nucleotide sequence ID" value="NZ_CP095185.1"/>
</dbReference>
<reference evidence="2 4" key="1">
    <citation type="submission" date="2018-11" db="EMBL/GenBank/DDBJ databases">
        <title>Proposal to divide the Flavobacteriaceae and reorganize its genera based on Amino Acid Identity values calculated from whole genome sequences.</title>
        <authorList>
            <person name="Nicholson A.C."/>
            <person name="Gulvik C.A."/>
            <person name="Whitney A.M."/>
            <person name="Humrighouse B.W."/>
            <person name="Bell M."/>
            <person name="Holmes B."/>
            <person name="Steigerwalt A."/>
            <person name="Villarma A."/>
            <person name="Sheth M."/>
            <person name="Batra D."/>
            <person name="Pryor J."/>
            <person name="Bernardet J.-F."/>
            <person name="Hugo C."/>
            <person name="Kampfer P."/>
            <person name="Newman J."/>
            <person name="Mcquiston J.R."/>
        </authorList>
    </citation>
    <scope>NUCLEOTIDE SEQUENCE [LARGE SCALE GENOMIC DNA]</scope>
    <source>
        <strain evidence="2 4">DSM 15235</strain>
    </source>
</reference>
<name>A0A3N0VYH9_9FLAO</name>
<evidence type="ECO:0000313" key="2">
    <source>
        <dbReference type="EMBL" id="ROH97871.1"/>
    </source>
</evidence>
<comment type="caution">
    <text evidence="2">The sequence shown here is derived from an EMBL/GenBank/DDBJ whole genome shotgun (WGS) entry which is preliminary data.</text>
</comment>
<dbReference type="EMBL" id="SOQW01000002">
    <property type="protein sequence ID" value="TDX92954.1"/>
    <property type="molecule type" value="Genomic_DNA"/>
</dbReference>
<sequence length="93" mass="10663">MSVRKKPIKKVTFRINEMLVAIISVYILLVSLQMWLLFGTINKALDKENLDFAAYSAIGSVIIFLCTLFFLRYVPDIPTGQIKKSEEENDNAY</sequence>
<dbReference type="EMBL" id="RJTX01000002">
    <property type="protein sequence ID" value="ROH97871.1"/>
    <property type="molecule type" value="Genomic_DNA"/>
</dbReference>
<evidence type="ECO:0000313" key="4">
    <source>
        <dbReference type="Proteomes" id="UP000269375"/>
    </source>
</evidence>
<gene>
    <name evidence="3" type="ORF">BCF50_1897</name>
    <name evidence="2" type="ORF">EGI05_10985</name>
</gene>
<evidence type="ECO:0000256" key="1">
    <source>
        <dbReference type="SAM" id="Phobius"/>
    </source>
</evidence>
<organism evidence="2 4">
    <name type="scientific">Chryseobacterium daecheongense</name>
    <dbReference type="NCBI Taxonomy" id="192389"/>
    <lineage>
        <taxon>Bacteria</taxon>
        <taxon>Pseudomonadati</taxon>
        <taxon>Bacteroidota</taxon>
        <taxon>Flavobacteriia</taxon>
        <taxon>Flavobacteriales</taxon>
        <taxon>Weeksellaceae</taxon>
        <taxon>Chryseobacterium group</taxon>
        <taxon>Chryseobacterium</taxon>
    </lineage>
</organism>
<keyword evidence="1" id="KW-1133">Transmembrane helix</keyword>
<dbReference type="Proteomes" id="UP000295709">
    <property type="component" value="Unassembled WGS sequence"/>
</dbReference>
<dbReference type="InterPro" id="IPR046643">
    <property type="entry name" value="DUF6755"/>
</dbReference>
<accession>A0A3N0VYH9</accession>
<feature type="transmembrane region" description="Helical" evidence="1">
    <location>
        <begin position="20"/>
        <end position="41"/>
    </location>
</feature>
<evidence type="ECO:0000313" key="3">
    <source>
        <dbReference type="EMBL" id="TDX92954.1"/>
    </source>
</evidence>
<feature type="transmembrane region" description="Helical" evidence="1">
    <location>
        <begin position="53"/>
        <end position="74"/>
    </location>
</feature>
<dbReference type="AlphaFoldDB" id="A0A3N0VYH9"/>
<keyword evidence="1" id="KW-0812">Transmembrane</keyword>
<dbReference type="Proteomes" id="UP000269375">
    <property type="component" value="Unassembled WGS sequence"/>
</dbReference>
<proteinExistence type="predicted"/>